<proteinExistence type="predicted"/>
<feature type="non-terminal residue" evidence="2">
    <location>
        <position position="165"/>
    </location>
</feature>
<evidence type="ECO:0000313" key="3">
    <source>
        <dbReference type="Proteomes" id="UP001432322"/>
    </source>
</evidence>
<keyword evidence="1" id="KW-1133">Transmembrane helix</keyword>
<evidence type="ECO:0000256" key="1">
    <source>
        <dbReference type="SAM" id="Phobius"/>
    </source>
</evidence>
<dbReference type="InterPro" id="IPR019429">
    <property type="entry name" value="7TM_GPCR_serpentine_rcpt_Sri"/>
</dbReference>
<dbReference type="Pfam" id="PF10327">
    <property type="entry name" value="7TM_GPCR_Sri"/>
    <property type="match status" value="1"/>
</dbReference>
<dbReference type="PANTHER" id="PTHR45830">
    <property type="entry name" value="SERPENTINE RECEPTOR, CLASS I"/>
    <property type="match status" value="1"/>
</dbReference>
<gene>
    <name evidence="2" type="ORF">PFISCL1PPCAC_20741</name>
</gene>
<dbReference type="AlphaFoldDB" id="A0AAV5WFE5"/>
<reference evidence="2" key="1">
    <citation type="submission" date="2023-10" db="EMBL/GenBank/DDBJ databases">
        <title>Genome assembly of Pristionchus species.</title>
        <authorList>
            <person name="Yoshida K."/>
            <person name="Sommer R.J."/>
        </authorList>
    </citation>
    <scope>NUCLEOTIDE SEQUENCE</scope>
    <source>
        <strain evidence="2">RS5133</strain>
    </source>
</reference>
<comment type="caution">
    <text evidence="2">The sequence shown here is derived from an EMBL/GenBank/DDBJ whole genome shotgun (WGS) entry which is preliminary data.</text>
</comment>
<keyword evidence="3" id="KW-1185">Reference proteome</keyword>
<organism evidence="2 3">
    <name type="scientific">Pristionchus fissidentatus</name>
    <dbReference type="NCBI Taxonomy" id="1538716"/>
    <lineage>
        <taxon>Eukaryota</taxon>
        <taxon>Metazoa</taxon>
        <taxon>Ecdysozoa</taxon>
        <taxon>Nematoda</taxon>
        <taxon>Chromadorea</taxon>
        <taxon>Rhabditida</taxon>
        <taxon>Rhabditina</taxon>
        <taxon>Diplogasteromorpha</taxon>
        <taxon>Diplogasteroidea</taxon>
        <taxon>Neodiplogasteridae</taxon>
        <taxon>Pristionchus</taxon>
    </lineage>
</organism>
<dbReference type="Proteomes" id="UP001432322">
    <property type="component" value="Unassembled WGS sequence"/>
</dbReference>
<protein>
    <recommendedName>
        <fullName evidence="4">G protein-coupled receptor</fullName>
    </recommendedName>
</protein>
<feature type="transmembrane region" description="Helical" evidence="1">
    <location>
        <begin position="106"/>
        <end position="126"/>
    </location>
</feature>
<dbReference type="PANTHER" id="PTHR45830:SF15">
    <property type="entry name" value="SERPENTINE RECEPTOR, CLASS I"/>
    <property type="match status" value="1"/>
</dbReference>
<keyword evidence="1" id="KW-0812">Transmembrane</keyword>
<evidence type="ECO:0000313" key="2">
    <source>
        <dbReference type="EMBL" id="GMT29444.1"/>
    </source>
</evidence>
<name>A0AAV5WFE5_9BILA</name>
<keyword evidence="1" id="KW-0472">Membrane</keyword>
<evidence type="ECO:0008006" key="4">
    <source>
        <dbReference type="Google" id="ProtNLM"/>
    </source>
</evidence>
<feature type="transmembrane region" description="Helical" evidence="1">
    <location>
        <begin position="20"/>
        <end position="40"/>
    </location>
</feature>
<accession>A0AAV5WFE5</accession>
<sequence length="165" mass="19105">MIYLLAFENKNMRKEIRRGYILSHLALILDEWSFCFYFRIYPVIPYAALYCEGPLCQMDLSMQTLMICLSIPVALINPPFNFLIMRMHQMFVPVNSRWKLKSRTQYLLASVSIATVVSNVAGFAIFGKNHDQSLQLLQEPELAWLVNRGGTIFLFGPPGDPQYFR</sequence>
<feature type="transmembrane region" description="Helical" evidence="1">
    <location>
        <begin position="60"/>
        <end position="85"/>
    </location>
</feature>
<dbReference type="EMBL" id="BTSY01000005">
    <property type="protein sequence ID" value="GMT29444.1"/>
    <property type="molecule type" value="Genomic_DNA"/>
</dbReference>